<name>A0A226DLB3_FOLCA</name>
<gene>
    <name evidence="3" type="ORF">Fcan01_20321</name>
</gene>
<feature type="signal peptide" evidence="1">
    <location>
        <begin position="1"/>
        <end position="24"/>
    </location>
</feature>
<protein>
    <submittedName>
        <fullName evidence="3">Beta-lactamase-like protein 3</fullName>
    </submittedName>
</protein>
<keyword evidence="1" id="KW-0732">Signal</keyword>
<evidence type="ECO:0000259" key="2">
    <source>
        <dbReference type="Pfam" id="PF00144"/>
    </source>
</evidence>
<comment type="caution">
    <text evidence="3">The sequence shown here is derived from an EMBL/GenBank/DDBJ whole genome shotgun (WGS) entry which is preliminary data.</text>
</comment>
<dbReference type="EMBL" id="LNIX01000018">
    <property type="protein sequence ID" value="OXA45401.1"/>
    <property type="molecule type" value="Genomic_DNA"/>
</dbReference>
<feature type="domain" description="Beta-lactamase-related" evidence="2">
    <location>
        <begin position="37"/>
        <end position="379"/>
    </location>
</feature>
<keyword evidence="4" id="KW-1185">Reference proteome</keyword>
<dbReference type="PANTHER" id="PTHR46825">
    <property type="entry name" value="D-ALANYL-D-ALANINE-CARBOXYPEPTIDASE/ENDOPEPTIDASE AMPH"/>
    <property type="match status" value="1"/>
</dbReference>
<proteinExistence type="predicted"/>
<accession>A0A226DLB3</accession>
<organism evidence="3 4">
    <name type="scientific">Folsomia candida</name>
    <name type="common">Springtail</name>
    <dbReference type="NCBI Taxonomy" id="158441"/>
    <lineage>
        <taxon>Eukaryota</taxon>
        <taxon>Metazoa</taxon>
        <taxon>Ecdysozoa</taxon>
        <taxon>Arthropoda</taxon>
        <taxon>Hexapoda</taxon>
        <taxon>Collembola</taxon>
        <taxon>Entomobryomorpha</taxon>
        <taxon>Isotomoidea</taxon>
        <taxon>Isotomidae</taxon>
        <taxon>Proisotominae</taxon>
        <taxon>Folsomia</taxon>
    </lineage>
</organism>
<feature type="chain" id="PRO_5012126875" evidence="1">
    <location>
        <begin position="25"/>
        <end position="557"/>
    </location>
</feature>
<evidence type="ECO:0000256" key="1">
    <source>
        <dbReference type="SAM" id="SignalP"/>
    </source>
</evidence>
<dbReference type="InterPro" id="IPR012338">
    <property type="entry name" value="Beta-lactam/transpept-like"/>
</dbReference>
<dbReference type="Gene3D" id="3.40.710.10">
    <property type="entry name" value="DD-peptidase/beta-lactamase superfamily"/>
    <property type="match status" value="1"/>
</dbReference>
<evidence type="ECO:0000313" key="3">
    <source>
        <dbReference type="EMBL" id="OXA45401.1"/>
    </source>
</evidence>
<dbReference type="InterPro" id="IPR001466">
    <property type="entry name" value="Beta-lactam-related"/>
</dbReference>
<dbReference type="PANTHER" id="PTHR46825:SF15">
    <property type="entry name" value="BETA-LACTAMASE-RELATED DOMAIN-CONTAINING PROTEIN"/>
    <property type="match status" value="1"/>
</dbReference>
<reference evidence="3 4" key="1">
    <citation type="submission" date="2015-12" db="EMBL/GenBank/DDBJ databases">
        <title>The genome of Folsomia candida.</title>
        <authorList>
            <person name="Faddeeva A."/>
            <person name="Derks M.F."/>
            <person name="Anvar Y."/>
            <person name="Smit S."/>
            <person name="Van Straalen N."/>
            <person name="Roelofs D."/>
        </authorList>
    </citation>
    <scope>NUCLEOTIDE SEQUENCE [LARGE SCALE GENOMIC DNA]</scope>
    <source>
        <strain evidence="3 4">VU population</strain>
        <tissue evidence="3">Whole body</tissue>
    </source>
</reference>
<dbReference type="Proteomes" id="UP000198287">
    <property type="component" value="Unassembled WGS sequence"/>
</dbReference>
<dbReference type="OrthoDB" id="5946976at2759"/>
<evidence type="ECO:0000313" key="4">
    <source>
        <dbReference type="Proteomes" id="UP000198287"/>
    </source>
</evidence>
<dbReference type="InterPro" id="IPR050491">
    <property type="entry name" value="AmpC-like"/>
</dbReference>
<dbReference type="SUPFAM" id="SSF56601">
    <property type="entry name" value="beta-lactamase/transpeptidase-like"/>
    <property type="match status" value="1"/>
</dbReference>
<dbReference type="AlphaFoldDB" id="A0A226DLB3"/>
<sequence length="557" mass="62403">MANLIKIRTTLFLASLILTSFTSAQNGIPPETRIQIDSLIDAVMQTQNVSALGLSIVFGESVYNKGYGLRDRENGLPAGNNTLFAIGSISKSFTAIVIIKYLSERYPTLGGSVLDVPIRILAPSYNFTLGDRYRSEKVTFKDLLAHRVCTLPEYTGMWVSAYEGEDDFYYRQRYSLEQCGLRDGFLYNNGLIGIAGHIIGHMANSTFDEMLRNLLSSIRMSDTTLIKETDDHNNMMQRAIPYLWKDDQHIRYNSEILKSVVVANAAGGILSNANDMAKYMDFFLNRGKVGDTQIVPEEVMAWLSVPSNPLLSGFLKTSEDPELVPDIWMGYGLCLGVAMYDGWLKVFHDGYLPPFESLMSTYPELGLGIFTTASGPGPLFVMPQWALHNEIFQLLRNNVTKKRDLSLKKKAAITPPRFDAQKTINHQSQFIYEEEKIAPKISEEEAVGAFGNGFNGGFTISFKNNSIGVPQLYWEYGKWALAWLEQTTPSIFSVTEYDSDFWMMSWPADGGVITLTLEFDDLDTIRLVDQGAETTLPFKRGLVVDDLPHVPWAPDSC</sequence>
<dbReference type="Pfam" id="PF00144">
    <property type="entry name" value="Beta-lactamase"/>
    <property type="match status" value="1"/>
</dbReference>